<gene>
    <name evidence="1" type="ORF">SDC9_191983</name>
</gene>
<evidence type="ECO:0000313" key="1">
    <source>
        <dbReference type="EMBL" id="MPN44418.1"/>
    </source>
</evidence>
<sequence length="41" mass="4916">MIKTRKELEDAYLSPLNRKRGTLEQRLGSAHRAAFERMRRE</sequence>
<accession>A0A645HZI9</accession>
<comment type="caution">
    <text evidence="1">The sequence shown here is derived from an EMBL/GenBank/DDBJ whole genome shotgun (WGS) entry which is preliminary data.</text>
</comment>
<organism evidence="1">
    <name type="scientific">bioreactor metagenome</name>
    <dbReference type="NCBI Taxonomy" id="1076179"/>
    <lineage>
        <taxon>unclassified sequences</taxon>
        <taxon>metagenomes</taxon>
        <taxon>ecological metagenomes</taxon>
    </lineage>
</organism>
<name>A0A645HZI9_9ZZZZ</name>
<dbReference type="AlphaFoldDB" id="A0A645HZI9"/>
<proteinExistence type="predicted"/>
<protein>
    <submittedName>
        <fullName evidence="1">Uncharacterized protein</fullName>
    </submittedName>
</protein>
<dbReference type="EMBL" id="VSSQ01103532">
    <property type="protein sequence ID" value="MPN44418.1"/>
    <property type="molecule type" value="Genomic_DNA"/>
</dbReference>
<reference evidence="1" key="1">
    <citation type="submission" date="2019-08" db="EMBL/GenBank/DDBJ databases">
        <authorList>
            <person name="Kucharzyk K."/>
            <person name="Murdoch R.W."/>
            <person name="Higgins S."/>
            <person name="Loffler F."/>
        </authorList>
    </citation>
    <scope>NUCLEOTIDE SEQUENCE</scope>
</reference>